<sequence>MTAKPSQRVEQDELRARMRAVGMSHDEIAIEFARRYHYRPRAAHRHARGWTQTQAANHINAHAARAGLDPDGAAPMTEQEIHDMVTAVGDIVAVLTEADPADKAEIYTQLGLQLTYEPGAHRVIAEAKPQGIMYERECPRGDLNPHAR</sequence>
<dbReference type="eggNOG" id="COG1961">
    <property type="taxonomic scope" value="Bacteria"/>
</dbReference>
<dbReference type="Proteomes" id="UP000001937">
    <property type="component" value="Chromosome"/>
</dbReference>
<keyword evidence="2" id="KW-1185">Reference proteome</keyword>
<evidence type="ECO:0000313" key="2">
    <source>
        <dbReference type="Proteomes" id="UP000001937"/>
    </source>
</evidence>
<gene>
    <name evidence="1" type="ordered locus">Francci3_2029</name>
</gene>
<dbReference type="EMBL" id="CP000249">
    <property type="protein sequence ID" value="ABD11403.1"/>
    <property type="molecule type" value="Genomic_DNA"/>
</dbReference>
<dbReference type="HOGENOM" id="CLU_1756136_0_0_11"/>
<name>Q2JBD9_FRACC</name>
<proteinExistence type="predicted"/>
<reference evidence="1 2" key="1">
    <citation type="journal article" date="2007" name="Genome Res.">
        <title>Genome characteristics of facultatively symbiotic Frankia sp. strains reflect host range and host plant biogeography.</title>
        <authorList>
            <person name="Normand P."/>
            <person name="Lapierre P."/>
            <person name="Tisa L.S."/>
            <person name="Gogarten J.P."/>
            <person name="Alloisio N."/>
            <person name="Bagnarol E."/>
            <person name="Bassi C.A."/>
            <person name="Berry A.M."/>
            <person name="Bickhart D.M."/>
            <person name="Choisne N."/>
            <person name="Couloux A."/>
            <person name="Cournoyer B."/>
            <person name="Cruveiller S."/>
            <person name="Daubin V."/>
            <person name="Demange N."/>
            <person name="Francino M.P."/>
            <person name="Goltsman E."/>
            <person name="Huang Y."/>
            <person name="Kopp O.R."/>
            <person name="Labarre L."/>
            <person name="Lapidus A."/>
            <person name="Lavire C."/>
            <person name="Marechal J."/>
            <person name="Martinez M."/>
            <person name="Mastronunzio J.E."/>
            <person name="Mullin B.C."/>
            <person name="Niemann J."/>
            <person name="Pujic P."/>
            <person name="Rawnsley T."/>
            <person name="Rouy Z."/>
            <person name="Schenowitz C."/>
            <person name="Sellstedt A."/>
            <person name="Tavares F."/>
            <person name="Tomkins J.P."/>
            <person name="Vallenet D."/>
            <person name="Valverde C."/>
            <person name="Wall L.G."/>
            <person name="Wang Y."/>
            <person name="Medigue C."/>
            <person name="Benson D.R."/>
        </authorList>
    </citation>
    <scope>NUCLEOTIDE SEQUENCE [LARGE SCALE GENOMIC DNA]</scope>
    <source>
        <strain evidence="2">DSM 45818 / CECT 9043 / CcI3</strain>
    </source>
</reference>
<dbReference type="KEGG" id="fra:Francci3_2029"/>
<evidence type="ECO:0000313" key="1">
    <source>
        <dbReference type="EMBL" id="ABD11403.1"/>
    </source>
</evidence>
<accession>Q2JBD9</accession>
<organism evidence="1 2">
    <name type="scientific">Frankia casuarinae (strain DSM 45818 / CECT 9043 / HFP020203 / CcI3)</name>
    <dbReference type="NCBI Taxonomy" id="106370"/>
    <lineage>
        <taxon>Bacteria</taxon>
        <taxon>Bacillati</taxon>
        <taxon>Actinomycetota</taxon>
        <taxon>Actinomycetes</taxon>
        <taxon>Frankiales</taxon>
        <taxon>Frankiaceae</taxon>
        <taxon>Frankia</taxon>
    </lineage>
</organism>
<dbReference type="AlphaFoldDB" id="Q2JBD9"/>
<dbReference type="STRING" id="106370.Francci3_2029"/>
<protein>
    <submittedName>
        <fullName evidence="1">Uncharacterized protein</fullName>
    </submittedName>
</protein>